<evidence type="ECO:0008006" key="11">
    <source>
        <dbReference type="Google" id="ProtNLM"/>
    </source>
</evidence>
<evidence type="ECO:0000256" key="6">
    <source>
        <dbReference type="ARBA" id="ARBA00022989"/>
    </source>
</evidence>
<dbReference type="GO" id="GO:0061617">
    <property type="term" value="C:MICOS complex"/>
    <property type="evidence" value="ECO:0007669"/>
    <property type="project" value="InterPro"/>
</dbReference>
<comment type="function">
    <text evidence="1">Component of the MICOS complex, a large protein complex of the mitochondrial inner membrane that plays crucial roles in the maintenance of crista junctions, inner membrane architecture, and formation of contact sites to the outer membrane.</text>
</comment>
<evidence type="ECO:0000256" key="7">
    <source>
        <dbReference type="ARBA" id="ARBA00023128"/>
    </source>
</evidence>
<dbReference type="AlphaFoldDB" id="A0A498JF38"/>
<sequence length="134" mass="14294">MADNKEIIPPPYDVNAKWDACLDLTVRRFVYSSLGGAFGGLLLFSQFSSSSPHFLPFISLGSPVSRWASVAFGAGLGIGSAYTECSRLFEGSPAKSAAPKMVENPAPKIVENPAPQVDLISSDVDLFHSVPPQH</sequence>
<dbReference type="EMBL" id="RDQH01000334">
    <property type="protein sequence ID" value="RXH92453.1"/>
    <property type="molecule type" value="Genomic_DNA"/>
</dbReference>
<evidence type="ECO:0000256" key="8">
    <source>
        <dbReference type="ARBA" id="ARBA00023136"/>
    </source>
</evidence>
<keyword evidence="6" id="KW-1133">Transmembrane helix</keyword>
<dbReference type="PANTHER" id="PTHR21304:SF0">
    <property type="entry name" value="MICOS COMPLEX SUBUNIT MIC10"/>
    <property type="match status" value="1"/>
</dbReference>
<evidence type="ECO:0000313" key="10">
    <source>
        <dbReference type="Proteomes" id="UP000290289"/>
    </source>
</evidence>
<comment type="subcellular location">
    <subcellularLocation>
        <location evidence="2">Mitochondrion inner membrane</location>
        <topology evidence="2">Single-pass membrane protein</topology>
    </subcellularLocation>
</comment>
<evidence type="ECO:0000256" key="3">
    <source>
        <dbReference type="ARBA" id="ARBA00006792"/>
    </source>
</evidence>
<gene>
    <name evidence="9" type="ORF">DVH24_033349</name>
</gene>
<reference evidence="9 10" key="1">
    <citation type="submission" date="2018-10" db="EMBL/GenBank/DDBJ databases">
        <title>A high-quality apple genome assembly.</title>
        <authorList>
            <person name="Hu J."/>
        </authorList>
    </citation>
    <scope>NUCLEOTIDE SEQUENCE [LARGE SCALE GENOMIC DNA]</scope>
    <source>
        <strain evidence="10">cv. HFTH1</strain>
        <tissue evidence="9">Young leaf</tissue>
    </source>
</reference>
<proteinExistence type="inferred from homology"/>
<protein>
    <recommendedName>
        <fullName evidence="11">MICOS complex subunit MIC10</fullName>
    </recommendedName>
</protein>
<accession>A0A498JF38</accession>
<evidence type="ECO:0000256" key="1">
    <source>
        <dbReference type="ARBA" id="ARBA00002689"/>
    </source>
</evidence>
<comment type="caution">
    <text evidence="9">The sequence shown here is derived from an EMBL/GenBank/DDBJ whole genome shotgun (WGS) entry which is preliminary data.</text>
</comment>
<dbReference type="Proteomes" id="UP000290289">
    <property type="component" value="Chromosome 8"/>
</dbReference>
<comment type="similarity">
    <text evidence="3">Belongs to the MICOS complex subunit Mic10 family.</text>
</comment>
<name>A0A498JF38_MALDO</name>
<keyword evidence="4" id="KW-0812">Transmembrane</keyword>
<organism evidence="9 10">
    <name type="scientific">Malus domestica</name>
    <name type="common">Apple</name>
    <name type="synonym">Pyrus malus</name>
    <dbReference type="NCBI Taxonomy" id="3750"/>
    <lineage>
        <taxon>Eukaryota</taxon>
        <taxon>Viridiplantae</taxon>
        <taxon>Streptophyta</taxon>
        <taxon>Embryophyta</taxon>
        <taxon>Tracheophyta</taxon>
        <taxon>Spermatophyta</taxon>
        <taxon>Magnoliopsida</taxon>
        <taxon>eudicotyledons</taxon>
        <taxon>Gunneridae</taxon>
        <taxon>Pentapetalae</taxon>
        <taxon>rosids</taxon>
        <taxon>fabids</taxon>
        <taxon>Rosales</taxon>
        <taxon>Rosaceae</taxon>
        <taxon>Amygdaloideae</taxon>
        <taxon>Maleae</taxon>
        <taxon>Malus</taxon>
    </lineage>
</organism>
<dbReference type="PANTHER" id="PTHR21304">
    <property type="entry name" value="MICOS COMPLEX SUBUNIT MIC10"/>
    <property type="match status" value="1"/>
</dbReference>
<keyword evidence="10" id="KW-1185">Reference proteome</keyword>
<dbReference type="Pfam" id="PF04418">
    <property type="entry name" value="DUF543"/>
    <property type="match status" value="1"/>
</dbReference>
<dbReference type="STRING" id="3750.A0A498JF38"/>
<keyword evidence="5" id="KW-0999">Mitochondrion inner membrane</keyword>
<evidence type="ECO:0000256" key="2">
    <source>
        <dbReference type="ARBA" id="ARBA00004434"/>
    </source>
</evidence>
<evidence type="ECO:0000256" key="4">
    <source>
        <dbReference type="ARBA" id="ARBA00022692"/>
    </source>
</evidence>
<dbReference type="InterPro" id="IPR007512">
    <property type="entry name" value="Mic10"/>
</dbReference>
<evidence type="ECO:0000256" key="5">
    <source>
        <dbReference type="ARBA" id="ARBA00022792"/>
    </source>
</evidence>
<keyword evidence="7" id="KW-0496">Mitochondrion</keyword>
<keyword evidence="8" id="KW-0472">Membrane</keyword>
<evidence type="ECO:0000313" key="9">
    <source>
        <dbReference type="EMBL" id="RXH92453.1"/>
    </source>
</evidence>